<feature type="domain" description="EGF-like" evidence="3">
    <location>
        <begin position="314"/>
        <end position="347"/>
    </location>
</feature>
<feature type="disulfide bond" evidence="1">
    <location>
        <begin position="337"/>
        <end position="346"/>
    </location>
</feature>
<keyword evidence="5" id="KW-1185">Reference proteome</keyword>
<dbReference type="PROSITE" id="PS00022">
    <property type="entry name" value="EGF_1"/>
    <property type="match status" value="1"/>
</dbReference>
<evidence type="ECO:0000313" key="5">
    <source>
        <dbReference type="Proteomes" id="UP000001058"/>
    </source>
</evidence>
<proteinExistence type="predicted"/>
<evidence type="ECO:0000256" key="2">
    <source>
        <dbReference type="SAM" id="MobiDB-lite"/>
    </source>
</evidence>
<keyword evidence="1" id="KW-1015">Disulfide bond</keyword>
<dbReference type="InterPro" id="IPR000742">
    <property type="entry name" value="EGF"/>
</dbReference>
<protein>
    <recommendedName>
        <fullName evidence="3">EGF-like domain-containing protein</fullName>
    </recommendedName>
</protein>
<accession>D8U8I3</accession>
<dbReference type="Proteomes" id="UP000001058">
    <property type="component" value="Unassembled WGS sequence"/>
</dbReference>
<name>D8U8I3_VOLCA</name>
<dbReference type="Gene3D" id="2.10.25.10">
    <property type="entry name" value="Laminin"/>
    <property type="match status" value="1"/>
</dbReference>
<dbReference type="AlphaFoldDB" id="D8U8I3"/>
<feature type="compositionally biased region" description="Basic residues" evidence="2">
    <location>
        <begin position="70"/>
        <end position="81"/>
    </location>
</feature>
<dbReference type="OrthoDB" id="527990at2759"/>
<evidence type="ECO:0000256" key="1">
    <source>
        <dbReference type="PROSITE-ProRule" id="PRU00076"/>
    </source>
</evidence>
<dbReference type="PROSITE" id="PS01186">
    <property type="entry name" value="EGF_2"/>
    <property type="match status" value="1"/>
</dbReference>
<keyword evidence="1" id="KW-0245">EGF-like domain</keyword>
<feature type="region of interest" description="Disordered" evidence="2">
    <location>
        <begin position="162"/>
        <end position="189"/>
    </location>
</feature>
<sequence>MAEREQSRGGGQEGLEDILQQRDEGGHQNGGAPSYPEGADAERDEEGSEEGQEESSDSDDARKEASSAKANRRSKGKRLRTRGLGVLAPSPKRVAVTRLPLHGPVRVRPPSEARNDIAGEGVPRGSRQGQGDPEREDRRSAARFIRRYGMEGWMQLLREELQEEGEGEQQQQLGEGPNVGPRGKQPNNAGAATMHQVAAAGPVGQPAFYSVVTEKDVQEAHSRRKEALRAARKALNLEEADRVPNAQLWATVMAQAGAMTEGPCGLRVVKSRGIGDAGAGGRGGCRRFGQWGPGLAVLDYINSSLTCELPPAPEPSKCPGSGCSGNGLCLANGRCMCYSGFSGADCSNITYVEVYNCGYKCTFDQGWCNVTTIKKKTRTWSCTCKPNITGLTCSINSCPNGCSWNGAREVAVSLVYVGVG</sequence>
<dbReference type="EMBL" id="GL378368">
    <property type="protein sequence ID" value="EFJ43985.1"/>
    <property type="molecule type" value="Genomic_DNA"/>
</dbReference>
<dbReference type="GeneID" id="9621799"/>
<dbReference type="RefSeq" id="XP_002954997.1">
    <property type="nucleotide sequence ID" value="XM_002954951.1"/>
</dbReference>
<evidence type="ECO:0000259" key="3">
    <source>
        <dbReference type="PROSITE" id="PS50026"/>
    </source>
</evidence>
<feature type="region of interest" description="Disordered" evidence="2">
    <location>
        <begin position="1"/>
        <end position="139"/>
    </location>
</feature>
<dbReference type="PROSITE" id="PS50026">
    <property type="entry name" value="EGF_3"/>
    <property type="match status" value="1"/>
</dbReference>
<organism evidence="5">
    <name type="scientific">Volvox carteri f. nagariensis</name>
    <dbReference type="NCBI Taxonomy" id="3068"/>
    <lineage>
        <taxon>Eukaryota</taxon>
        <taxon>Viridiplantae</taxon>
        <taxon>Chlorophyta</taxon>
        <taxon>core chlorophytes</taxon>
        <taxon>Chlorophyceae</taxon>
        <taxon>CS clade</taxon>
        <taxon>Chlamydomonadales</taxon>
        <taxon>Volvocaceae</taxon>
        <taxon>Volvox</taxon>
    </lineage>
</organism>
<feature type="compositionally biased region" description="Acidic residues" evidence="2">
    <location>
        <begin position="42"/>
        <end position="58"/>
    </location>
</feature>
<dbReference type="KEGG" id="vcn:VOLCADRAFT_106605"/>
<comment type="caution">
    <text evidence="1">Lacks conserved residue(s) required for the propagation of feature annotation.</text>
</comment>
<gene>
    <name evidence="4" type="ORF">VOLCADRAFT_106605</name>
</gene>
<dbReference type="InParanoid" id="D8U8I3"/>
<reference evidence="4 5" key="1">
    <citation type="journal article" date="2010" name="Science">
        <title>Genomic analysis of organismal complexity in the multicellular green alga Volvox carteri.</title>
        <authorList>
            <person name="Prochnik S.E."/>
            <person name="Umen J."/>
            <person name="Nedelcu A.M."/>
            <person name="Hallmann A."/>
            <person name="Miller S.M."/>
            <person name="Nishii I."/>
            <person name="Ferris P."/>
            <person name="Kuo A."/>
            <person name="Mitros T."/>
            <person name="Fritz-Laylin L.K."/>
            <person name="Hellsten U."/>
            <person name="Chapman J."/>
            <person name="Simakov O."/>
            <person name="Rensing S.A."/>
            <person name="Terry A."/>
            <person name="Pangilinan J."/>
            <person name="Kapitonov V."/>
            <person name="Jurka J."/>
            <person name="Salamov A."/>
            <person name="Shapiro H."/>
            <person name="Schmutz J."/>
            <person name="Grimwood J."/>
            <person name="Lindquist E."/>
            <person name="Lucas S."/>
            <person name="Grigoriev I.V."/>
            <person name="Schmitt R."/>
            <person name="Kirk D."/>
            <person name="Rokhsar D.S."/>
        </authorList>
    </citation>
    <scope>NUCLEOTIDE SEQUENCE [LARGE SCALE GENOMIC DNA]</scope>
    <source>
        <strain evidence="5">f. Nagariensis / Eve</strain>
    </source>
</reference>
<evidence type="ECO:0000313" key="4">
    <source>
        <dbReference type="EMBL" id="EFJ43985.1"/>
    </source>
</evidence>